<evidence type="ECO:0000313" key="2">
    <source>
        <dbReference type="Proteomes" id="UP000664132"/>
    </source>
</evidence>
<name>A0A8H7W8V2_9HELO</name>
<comment type="caution">
    <text evidence="1">The sequence shown here is derived from an EMBL/GenBank/DDBJ whole genome shotgun (WGS) entry which is preliminary data.</text>
</comment>
<dbReference type="EMBL" id="JAFJYH010000101">
    <property type="protein sequence ID" value="KAG4419607.1"/>
    <property type="molecule type" value="Genomic_DNA"/>
</dbReference>
<dbReference type="AlphaFoldDB" id="A0A8H7W8V2"/>
<evidence type="ECO:0000313" key="1">
    <source>
        <dbReference type="EMBL" id="KAG4419607.1"/>
    </source>
</evidence>
<reference evidence="1" key="1">
    <citation type="submission" date="2021-02" db="EMBL/GenBank/DDBJ databases">
        <title>Genome sequence Cadophora malorum strain M34.</title>
        <authorList>
            <person name="Stefanovic E."/>
            <person name="Vu D."/>
            <person name="Scully C."/>
            <person name="Dijksterhuis J."/>
            <person name="Roader J."/>
            <person name="Houbraken J."/>
        </authorList>
    </citation>
    <scope>NUCLEOTIDE SEQUENCE</scope>
    <source>
        <strain evidence="1">M34</strain>
    </source>
</reference>
<sequence>MVFKNIQRHYLGQSPGLFPTPELMASFFKEFPNLETLSVVIGSEHISRDHSRYKSEGVDRFFEVAEKFATILVIDFSYESYPRRRQRNQKLRSIKYEAEAKVWRGEVKDLIEKEQQYKQGPKLKVQVLMRSSIYGDAQPLPKKINLVPVNPRLSGITFYTEKPMVAFSPPPPGSSVSEGSRYLHIPGLDCYAYCLPNGDPLLDGAYIDDIRYLFDE</sequence>
<gene>
    <name evidence="1" type="ORF">IFR04_007204</name>
</gene>
<proteinExistence type="predicted"/>
<dbReference type="Proteomes" id="UP000664132">
    <property type="component" value="Unassembled WGS sequence"/>
</dbReference>
<keyword evidence="2" id="KW-1185">Reference proteome</keyword>
<protein>
    <submittedName>
        <fullName evidence="1">Uncharacterized protein</fullName>
    </submittedName>
</protein>
<accession>A0A8H7W8V2</accession>
<organism evidence="1 2">
    <name type="scientific">Cadophora malorum</name>
    <dbReference type="NCBI Taxonomy" id="108018"/>
    <lineage>
        <taxon>Eukaryota</taxon>
        <taxon>Fungi</taxon>
        <taxon>Dikarya</taxon>
        <taxon>Ascomycota</taxon>
        <taxon>Pezizomycotina</taxon>
        <taxon>Leotiomycetes</taxon>
        <taxon>Helotiales</taxon>
        <taxon>Ploettnerulaceae</taxon>
        <taxon>Cadophora</taxon>
    </lineage>
</organism>